<reference evidence="1 2" key="1">
    <citation type="submission" date="2019-08" db="EMBL/GenBank/DDBJ databases">
        <title>Deep-cultivation of Planctomycetes and their phenomic and genomic characterization uncovers novel biology.</title>
        <authorList>
            <person name="Wiegand S."/>
            <person name="Jogler M."/>
            <person name="Boedeker C."/>
            <person name="Pinto D."/>
            <person name="Vollmers J."/>
            <person name="Rivas-Marin E."/>
            <person name="Kohn T."/>
            <person name="Peeters S.H."/>
            <person name="Heuer A."/>
            <person name="Rast P."/>
            <person name="Oberbeckmann S."/>
            <person name="Bunk B."/>
            <person name="Jeske O."/>
            <person name="Meyerdierks A."/>
            <person name="Storesund J.E."/>
            <person name="Kallscheuer N."/>
            <person name="Luecker S."/>
            <person name="Lage O.M."/>
            <person name="Pohl T."/>
            <person name="Merkel B.J."/>
            <person name="Hornburger P."/>
            <person name="Mueller R.-W."/>
            <person name="Bruemmer F."/>
            <person name="Labrenz M."/>
            <person name="Spormann A.M."/>
            <person name="Op den Camp H."/>
            <person name="Overmann J."/>
            <person name="Amann R."/>
            <person name="Jetten M.S.M."/>
            <person name="Mascher T."/>
            <person name="Medema M.H."/>
            <person name="Devos D.P."/>
            <person name="Kaster A.-K."/>
            <person name="Ovreas L."/>
            <person name="Rohde M."/>
            <person name="Galperin M.Y."/>
            <person name="Jogler C."/>
        </authorList>
    </citation>
    <scope>NUCLEOTIDE SEQUENCE [LARGE SCALE GENOMIC DNA]</scope>
    <source>
        <strain evidence="1 2">DSM 8797</strain>
    </source>
</reference>
<proteinExistence type="predicted"/>
<dbReference type="Proteomes" id="UP000322887">
    <property type="component" value="Chromosome"/>
</dbReference>
<gene>
    <name evidence="1" type="ORF">GmarT_40820</name>
</gene>
<accession>A0ABX5YR33</accession>
<protein>
    <submittedName>
        <fullName evidence="1">Uncharacterized protein</fullName>
    </submittedName>
</protein>
<organism evidence="1 2">
    <name type="scientific">Gimesia maris</name>
    <dbReference type="NCBI Taxonomy" id="122"/>
    <lineage>
        <taxon>Bacteria</taxon>
        <taxon>Pseudomonadati</taxon>
        <taxon>Planctomycetota</taxon>
        <taxon>Planctomycetia</taxon>
        <taxon>Planctomycetales</taxon>
        <taxon>Planctomycetaceae</taxon>
        <taxon>Gimesia</taxon>
    </lineage>
</organism>
<dbReference type="EMBL" id="CP042910">
    <property type="protein sequence ID" value="QEG18196.1"/>
    <property type="molecule type" value="Genomic_DNA"/>
</dbReference>
<keyword evidence="2" id="KW-1185">Reference proteome</keyword>
<name>A0ABX5YR33_9PLAN</name>
<sequence length="246" mass="27681">MFLTPELFATLETAEQARHENNRTLSLVTGVILGGRSLREQLSSMHEDLQVSSPTANQSLRNLIGGEIILEEFDIPLRKRKALRGTFTLTAHGVSGEVVNGSPTQNASEHAKLISIDFIQPDATENQRKIANDMYDNGEPIKNIAEALNVGRSRVILLLHEAFELLGLEKPDGRQRRWQLDTAHQKPLFHQNIADNVMELFHKKKTYGEIARQLGVDRNVITAAVKFWHQQKGLPVPDGRSRRKTL</sequence>
<evidence type="ECO:0000313" key="2">
    <source>
        <dbReference type="Proteomes" id="UP000322887"/>
    </source>
</evidence>
<evidence type="ECO:0000313" key="1">
    <source>
        <dbReference type="EMBL" id="QEG18196.1"/>
    </source>
</evidence>